<dbReference type="EMBL" id="LT899436">
    <property type="protein sequence ID" value="SNR17238.1"/>
    <property type="molecule type" value="Genomic_DNA"/>
</dbReference>
<protein>
    <submittedName>
        <fullName evidence="1">Uncharacterized protein</fullName>
    </submittedName>
</protein>
<evidence type="ECO:0000313" key="2">
    <source>
        <dbReference type="Proteomes" id="UP000215214"/>
    </source>
</evidence>
<evidence type="ECO:0000313" key="1">
    <source>
        <dbReference type="EMBL" id="SNR17238.1"/>
    </source>
</evidence>
<reference evidence="1 2" key="1">
    <citation type="submission" date="2017-07" db="EMBL/GenBank/DDBJ databases">
        <authorList>
            <person name="Sun Z.S."/>
            <person name="Albrecht U."/>
            <person name="Echele G."/>
            <person name="Lee C.C."/>
        </authorList>
    </citation>
    <scope>NUCLEOTIDE SEQUENCE [LARGE SCALE GENOMIC DNA]</scope>
    <source>
        <strain evidence="2">type strain: KCTC 22618</strain>
    </source>
</reference>
<accession>A0A238UF78</accession>
<sequence length="50" mass="6132">MVFALLYSNDYNEVSRNRFKNKICLLHTTYLFFIYVCEVIKSNHEKHLYL</sequence>
<gene>
    <name evidence="1" type="ORF">TJEJU_3594</name>
</gene>
<organism evidence="1 2">
    <name type="scientific">Tenacibaculum jejuense</name>
    <dbReference type="NCBI Taxonomy" id="584609"/>
    <lineage>
        <taxon>Bacteria</taxon>
        <taxon>Pseudomonadati</taxon>
        <taxon>Bacteroidota</taxon>
        <taxon>Flavobacteriia</taxon>
        <taxon>Flavobacteriales</taxon>
        <taxon>Flavobacteriaceae</taxon>
        <taxon>Tenacibaculum</taxon>
    </lineage>
</organism>
<keyword evidence="2" id="KW-1185">Reference proteome</keyword>
<dbReference type="AlphaFoldDB" id="A0A238UF78"/>
<dbReference type="KEGG" id="tje:TJEJU_3594"/>
<proteinExistence type="predicted"/>
<dbReference type="Proteomes" id="UP000215214">
    <property type="component" value="Chromosome TJEJU"/>
</dbReference>
<name>A0A238UF78_9FLAO</name>